<evidence type="ECO:0000256" key="1">
    <source>
        <dbReference type="SAM" id="MobiDB-lite"/>
    </source>
</evidence>
<evidence type="ECO:0000313" key="4">
    <source>
        <dbReference type="Proteomes" id="UP000199558"/>
    </source>
</evidence>
<evidence type="ECO:0000313" key="3">
    <source>
        <dbReference type="EMBL" id="SBT68750.1"/>
    </source>
</evidence>
<dbReference type="EMBL" id="FLRH01000004">
    <property type="protein sequence ID" value="SBT68750.1"/>
    <property type="molecule type" value="Genomic_DNA"/>
</dbReference>
<name>A0A1A9BGV7_9ACTN</name>
<dbReference type="STRING" id="946078.GA0070622_5861"/>
<proteinExistence type="predicted"/>
<feature type="signal peptide" evidence="2">
    <location>
        <begin position="1"/>
        <end position="21"/>
    </location>
</feature>
<accession>A0A1A9BGV7</accession>
<dbReference type="RefSeq" id="WP_091582047.1">
    <property type="nucleotide sequence ID" value="NZ_FLRH01000004.1"/>
</dbReference>
<reference evidence="4" key="1">
    <citation type="submission" date="2016-06" db="EMBL/GenBank/DDBJ databases">
        <authorList>
            <person name="Varghese N."/>
            <person name="Submissions Spin"/>
        </authorList>
    </citation>
    <scope>NUCLEOTIDE SEQUENCE [LARGE SCALE GENOMIC DNA]</scope>
    <source>
        <strain evidence="4">DSM 45794</strain>
    </source>
</reference>
<feature type="chain" id="PRO_5038448177" evidence="2">
    <location>
        <begin position="22"/>
        <end position="134"/>
    </location>
</feature>
<dbReference type="PROSITE" id="PS51257">
    <property type="entry name" value="PROKAR_LIPOPROTEIN"/>
    <property type="match status" value="1"/>
</dbReference>
<keyword evidence="4" id="KW-1185">Reference proteome</keyword>
<sequence>MKTPRTVLVALLAGVALTACAGPGDEPASPSPTGAAPVTSQPDPVPSVTPSRPNPTWKGGPSTPPGVGGTTITGTIRAGVEPNCLLLDDHLLVGGPRDLLKAGAKVEVTGRPEPGMMTTCQQGTPFVVESARPA</sequence>
<feature type="region of interest" description="Disordered" evidence="1">
    <location>
        <begin position="21"/>
        <end position="70"/>
    </location>
</feature>
<organism evidence="3 4">
    <name type="scientific">Micromonospora sediminicola</name>
    <dbReference type="NCBI Taxonomy" id="946078"/>
    <lineage>
        <taxon>Bacteria</taxon>
        <taxon>Bacillati</taxon>
        <taxon>Actinomycetota</taxon>
        <taxon>Actinomycetes</taxon>
        <taxon>Micromonosporales</taxon>
        <taxon>Micromonosporaceae</taxon>
        <taxon>Micromonospora</taxon>
    </lineage>
</organism>
<dbReference type="Proteomes" id="UP000199558">
    <property type="component" value="Unassembled WGS sequence"/>
</dbReference>
<keyword evidence="2" id="KW-0732">Signal</keyword>
<dbReference type="AlphaFoldDB" id="A0A1A9BGV7"/>
<evidence type="ECO:0000256" key="2">
    <source>
        <dbReference type="SAM" id="SignalP"/>
    </source>
</evidence>
<dbReference type="OrthoDB" id="5148907at2"/>
<protein>
    <submittedName>
        <fullName evidence="3">Uncharacterized protein</fullName>
    </submittedName>
</protein>
<gene>
    <name evidence="3" type="ORF">GA0070622_5861</name>
</gene>